<gene>
    <name evidence="3" type="primary">cmoA</name>
    <name evidence="6" type="ORF">DC28_04120</name>
</gene>
<dbReference type="Proteomes" id="UP000029692">
    <property type="component" value="Unassembled WGS sequence"/>
</dbReference>
<feature type="binding site" evidence="3 4">
    <location>
        <begin position="87"/>
        <end position="88"/>
    </location>
    <ligand>
        <name>S-adenosyl-L-methionine</name>
        <dbReference type="ChEBI" id="CHEBI:59789"/>
    </ligand>
</feature>
<evidence type="ECO:0000313" key="6">
    <source>
        <dbReference type="EMBL" id="KGE73324.1"/>
    </source>
</evidence>
<dbReference type="CDD" id="cd02440">
    <property type="entry name" value="AdoMet_MTases"/>
    <property type="match status" value="1"/>
</dbReference>
<dbReference type="GO" id="GO:0016743">
    <property type="term" value="F:carboxyl- or carbamoyltransferase activity"/>
    <property type="evidence" value="ECO:0007669"/>
    <property type="project" value="UniProtKB-UniRule"/>
</dbReference>
<accession>A0A098R093</accession>
<dbReference type="PANTHER" id="PTHR43861">
    <property type="entry name" value="TRANS-ACONITATE 2-METHYLTRANSFERASE-RELATED"/>
    <property type="match status" value="1"/>
</dbReference>
<dbReference type="GO" id="GO:0032259">
    <property type="term" value="P:methylation"/>
    <property type="evidence" value="ECO:0007669"/>
    <property type="project" value="UniProtKB-KW"/>
</dbReference>
<proteinExistence type="inferred from homology"/>
<dbReference type="PIRSF" id="PIRSF006325">
    <property type="entry name" value="MeTrfase_bac"/>
    <property type="match status" value="1"/>
</dbReference>
<dbReference type="Pfam" id="PF13649">
    <property type="entry name" value="Methyltransf_25"/>
    <property type="match status" value="1"/>
</dbReference>
<comment type="caution">
    <text evidence="3">Lacks conserved residue(s) required for the propagation of feature annotation.</text>
</comment>
<evidence type="ECO:0000256" key="1">
    <source>
        <dbReference type="ARBA" id="ARBA00022679"/>
    </source>
</evidence>
<feature type="binding site" evidence="3">
    <location>
        <position position="197"/>
    </location>
    <ligand>
        <name>S-adenosyl-L-methionine</name>
        <dbReference type="ChEBI" id="CHEBI:59789"/>
    </ligand>
</feature>
<dbReference type="SUPFAM" id="SSF53335">
    <property type="entry name" value="S-adenosyl-L-methionine-dependent methyltransferases"/>
    <property type="match status" value="1"/>
</dbReference>
<organism evidence="6 7">
    <name type="scientific">Spirochaeta lutea</name>
    <dbReference type="NCBI Taxonomy" id="1480694"/>
    <lineage>
        <taxon>Bacteria</taxon>
        <taxon>Pseudomonadati</taxon>
        <taxon>Spirochaetota</taxon>
        <taxon>Spirochaetia</taxon>
        <taxon>Spirochaetales</taxon>
        <taxon>Spirochaetaceae</taxon>
        <taxon>Spirochaeta</taxon>
    </lineage>
</organism>
<keyword evidence="6" id="KW-0489">Methyltransferase</keyword>
<evidence type="ECO:0000256" key="4">
    <source>
        <dbReference type="PIRSR" id="PIRSR006325-1"/>
    </source>
</evidence>
<evidence type="ECO:0000313" key="7">
    <source>
        <dbReference type="Proteomes" id="UP000029692"/>
    </source>
</evidence>
<dbReference type="STRING" id="1480694.DC28_04120"/>
<evidence type="ECO:0000256" key="2">
    <source>
        <dbReference type="ARBA" id="ARBA00022691"/>
    </source>
</evidence>
<feature type="binding site" evidence="3 4">
    <location>
        <position position="37"/>
    </location>
    <ligand>
        <name>S-adenosyl-L-methionine</name>
        <dbReference type="ChEBI" id="CHEBI:59789"/>
    </ligand>
</feature>
<feature type="binding site" evidence="3 4">
    <location>
        <position position="130"/>
    </location>
    <ligand>
        <name>S-adenosyl-L-methionine</name>
        <dbReference type="ChEBI" id="CHEBI:59789"/>
    </ligand>
</feature>
<reference evidence="6 7" key="1">
    <citation type="submission" date="2014-05" db="EMBL/GenBank/DDBJ databases">
        <title>De novo Genome Sequence of Spirocheata sp.</title>
        <authorList>
            <person name="Shivani Y."/>
            <person name="Subhash Y."/>
            <person name="Tushar L."/>
            <person name="Sasikala C."/>
            <person name="Ramana C.V."/>
        </authorList>
    </citation>
    <scope>NUCLEOTIDE SEQUENCE [LARGE SCALE GENOMIC DNA]</scope>
    <source>
        <strain evidence="6 7">JC230</strain>
    </source>
</reference>
<dbReference type="GO" id="GO:0002098">
    <property type="term" value="P:tRNA wobble uridine modification"/>
    <property type="evidence" value="ECO:0007669"/>
    <property type="project" value="InterPro"/>
</dbReference>
<dbReference type="InterPro" id="IPR041698">
    <property type="entry name" value="Methyltransf_25"/>
</dbReference>
<keyword evidence="7" id="KW-1185">Reference proteome</keyword>
<evidence type="ECO:0000256" key="3">
    <source>
        <dbReference type="HAMAP-Rule" id="MF_01589"/>
    </source>
</evidence>
<comment type="catalytic activity">
    <reaction evidence="3">
        <text>prephenate + S-adenosyl-L-methionine = carboxy-S-adenosyl-L-methionine + 3-phenylpyruvate + H2O</text>
        <dbReference type="Rhea" id="RHEA:51692"/>
        <dbReference type="ChEBI" id="CHEBI:15377"/>
        <dbReference type="ChEBI" id="CHEBI:18005"/>
        <dbReference type="ChEBI" id="CHEBI:29934"/>
        <dbReference type="ChEBI" id="CHEBI:59789"/>
        <dbReference type="ChEBI" id="CHEBI:134278"/>
    </reaction>
</comment>
<keyword evidence="1 3" id="KW-0808">Transferase</keyword>
<dbReference type="OrthoDB" id="9808140at2"/>
<feature type="domain" description="Methyltransferase" evidence="5">
    <location>
        <begin position="60"/>
        <end position="156"/>
    </location>
</feature>
<dbReference type="GO" id="GO:1904047">
    <property type="term" value="F:S-adenosyl-L-methionine binding"/>
    <property type="evidence" value="ECO:0007669"/>
    <property type="project" value="UniProtKB-UniRule"/>
</dbReference>
<dbReference type="HAMAP" id="MF_01589">
    <property type="entry name" value="Cx_SAM_synthase"/>
    <property type="match status" value="1"/>
</dbReference>
<dbReference type="InterPro" id="IPR005271">
    <property type="entry name" value="CmoA"/>
</dbReference>
<comment type="similarity">
    <text evidence="3">Belongs to the class I-like SAM-binding methyltransferase superfamily. Cx-SAM synthase family.</text>
</comment>
<dbReference type="EC" id="2.1.3.-" evidence="3"/>
<dbReference type="GO" id="GO:0008168">
    <property type="term" value="F:methyltransferase activity"/>
    <property type="evidence" value="ECO:0007669"/>
    <property type="project" value="UniProtKB-KW"/>
</dbReference>
<dbReference type="eggNOG" id="COG2226">
    <property type="taxonomic scope" value="Bacteria"/>
</dbReference>
<dbReference type="EMBL" id="JNUP01000031">
    <property type="protein sequence ID" value="KGE73324.1"/>
    <property type="molecule type" value="Genomic_DNA"/>
</dbReference>
<name>A0A098R093_9SPIO</name>
<sequence length="241" mass="27215">MKDRIYARAEGPPEPFRFDDRVARVFPDMIKRSVPGYESILESIGQFTRRFAQDGTRCYDLGCSLGASTLAIRHNLLAKDASIVAVDNSPAMVERCRRVMDGDPSLAPVEVRRENIQDTPLGNASVVVLNFTLQFVAPQDRPELLGRIRSALVPGGVLILSEKIGFSDPEEQQMITDLHVDFKRRNGYSDLEIAQKRQALENVLVPWTAQEHRDALAEAGFGFVTQWYGWFQFVSFLAQRR</sequence>
<comment type="function">
    <text evidence="3">Catalyzes the conversion of S-adenosyl-L-methionine (SAM) to carboxy-S-adenosyl-L-methionine (Cx-SAM).</text>
</comment>
<dbReference type="PANTHER" id="PTHR43861:SF2">
    <property type="entry name" value="CARBOXY-S-ADENOSYL-L-METHIONINE SYNTHASE"/>
    <property type="match status" value="1"/>
</dbReference>
<dbReference type="InterPro" id="IPR029063">
    <property type="entry name" value="SAM-dependent_MTases_sf"/>
</dbReference>
<protein>
    <recommendedName>
        <fullName evidence="3">Carboxy-S-adenosyl-L-methionine synthase</fullName>
        <shortName evidence="3">Cx-SAM synthase</shortName>
        <ecNumber evidence="3">2.1.3.-</ecNumber>
    </recommendedName>
</protein>
<dbReference type="NCBIfam" id="TIGR00740">
    <property type="entry name" value="carboxy-S-adenosyl-L-methionine synthase CmoA"/>
    <property type="match status" value="1"/>
</dbReference>
<evidence type="ECO:0000259" key="5">
    <source>
        <dbReference type="Pfam" id="PF13649"/>
    </source>
</evidence>
<dbReference type="Gene3D" id="3.40.50.150">
    <property type="entry name" value="Vaccinia Virus protein VP39"/>
    <property type="match status" value="1"/>
</dbReference>
<dbReference type="AlphaFoldDB" id="A0A098R093"/>
<comment type="caution">
    <text evidence="6">The sequence shown here is derived from an EMBL/GenBank/DDBJ whole genome shotgun (WGS) entry which is preliminary data.</text>
</comment>
<keyword evidence="2 3" id="KW-0949">S-adenosyl-L-methionine</keyword>
<dbReference type="RefSeq" id="WP_037546218.1">
    <property type="nucleotide sequence ID" value="NZ_JNUP01000031.1"/>
</dbReference>
<feature type="binding site" evidence="3 4">
    <location>
        <begin position="62"/>
        <end position="64"/>
    </location>
    <ligand>
        <name>S-adenosyl-L-methionine</name>
        <dbReference type="ChEBI" id="CHEBI:59789"/>
    </ligand>
</feature>